<name>A0AAE0JTH8_9PEZI</name>
<dbReference type="Proteomes" id="UP001287356">
    <property type="component" value="Unassembled WGS sequence"/>
</dbReference>
<comment type="caution">
    <text evidence="1">The sequence shown here is derived from an EMBL/GenBank/DDBJ whole genome shotgun (WGS) entry which is preliminary data.</text>
</comment>
<dbReference type="AlphaFoldDB" id="A0AAE0JTH8"/>
<reference evidence="1" key="1">
    <citation type="journal article" date="2023" name="Mol. Phylogenet. Evol.">
        <title>Genome-scale phylogeny and comparative genomics of the fungal order Sordariales.</title>
        <authorList>
            <person name="Hensen N."/>
            <person name="Bonometti L."/>
            <person name="Westerberg I."/>
            <person name="Brannstrom I.O."/>
            <person name="Guillou S."/>
            <person name="Cros-Aarteil S."/>
            <person name="Calhoun S."/>
            <person name="Haridas S."/>
            <person name="Kuo A."/>
            <person name="Mondo S."/>
            <person name="Pangilinan J."/>
            <person name="Riley R."/>
            <person name="LaButti K."/>
            <person name="Andreopoulos B."/>
            <person name="Lipzen A."/>
            <person name="Chen C."/>
            <person name="Yan M."/>
            <person name="Daum C."/>
            <person name="Ng V."/>
            <person name="Clum A."/>
            <person name="Steindorff A."/>
            <person name="Ohm R.A."/>
            <person name="Martin F."/>
            <person name="Silar P."/>
            <person name="Natvig D.O."/>
            <person name="Lalanne C."/>
            <person name="Gautier V."/>
            <person name="Ament-Velasquez S.L."/>
            <person name="Kruys A."/>
            <person name="Hutchinson M.I."/>
            <person name="Powell A.J."/>
            <person name="Barry K."/>
            <person name="Miller A.N."/>
            <person name="Grigoriev I.V."/>
            <person name="Debuchy R."/>
            <person name="Gladieux P."/>
            <person name="Hiltunen Thoren M."/>
            <person name="Johannesson H."/>
        </authorList>
    </citation>
    <scope>NUCLEOTIDE SEQUENCE</scope>
    <source>
        <strain evidence="1">CBS 958.72</strain>
    </source>
</reference>
<keyword evidence="2" id="KW-1185">Reference proteome</keyword>
<proteinExistence type="predicted"/>
<gene>
    <name evidence="1" type="ORF">B0T24DRAFT_641786</name>
</gene>
<organism evidence="1 2">
    <name type="scientific">Lasiosphaeria ovina</name>
    <dbReference type="NCBI Taxonomy" id="92902"/>
    <lineage>
        <taxon>Eukaryota</taxon>
        <taxon>Fungi</taxon>
        <taxon>Dikarya</taxon>
        <taxon>Ascomycota</taxon>
        <taxon>Pezizomycotina</taxon>
        <taxon>Sordariomycetes</taxon>
        <taxon>Sordariomycetidae</taxon>
        <taxon>Sordariales</taxon>
        <taxon>Lasiosphaeriaceae</taxon>
        <taxon>Lasiosphaeria</taxon>
    </lineage>
</organism>
<accession>A0AAE0JTH8</accession>
<evidence type="ECO:0000313" key="1">
    <source>
        <dbReference type="EMBL" id="KAK3361529.1"/>
    </source>
</evidence>
<sequence>MLPQIIQDERDTRGSGLLALDPRYESIILPRGEGIRSIMLPGVRCPTCAAKGEEVWVIPGRACGYCRTPAPSEHDISPENIYFDHSH</sequence>
<dbReference type="EMBL" id="JAULSN010000011">
    <property type="protein sequence ID" value="KAK3361529.1"/>
    <property type="molecule type" value="Genomic_DNA"/>
</dbReference>
<protein>
    <submittedName>
        <fullName evidence="1">Uncharacterized protein</fullName>
    </submittedName>
</protein>
<reference evidence="1" key="2">
    <citation type="submission" date="2023-06" db="EMBL/GenBank/DDBJ databases">
        <authorList>
            <consortium name="Lawrence Berkeley National Laboratory"/>
            <person name="Haridas S."/>
            <person name="Hensen N."/>
            <person name="Bonometti L."/>
            <person name="Westerberg I."/>
            <person name="Brannstrom I.O."/>
            <person name="Guillou S."/>
            <person name="Cros-Aarteil S."/>
            <person name="Calhoun S."/>
            <person name="Kuo A."/>
            <person name="Mondo S."/>
            <person name="Pangilinan J."/>
            <person name="Riley R."/>
            <person name="Labutti K."/>
            <person name="Andreopoulos B."/>
            <person name="Lipzen A."/>
            <person name="Chen C."/>
            <person name="Yanf M."/>
            <person name="Daum C."/>
            <person name="Ng V."/>
            <person name="Clum A."/>
            <person name="Steindorff A."/>
            <person name="Ohm R."/>
            <person name="Martin F."/>
            <person name="Silar P."/>
            <person name="Natvig D."/>
            <person name="Lalanne C."/>
            <person name="Gautier V."/>
            <person name="Ament-Velasquez S.L."/>
            <person name="Kruys A."/>
            <person name="Hutchinson M.I."/>
            <person name="Powell A.J."/>
            <person name="Barry K."/>
            <person name="Miller A.N."/>
            <person name="Grigoriev I.V."/>
            <person name="Debuchy R."/>
            <person name="Gladieux P."/>
            <person name="Thoren M.H."/>
            <person name="Johannesson H."/>
        </authorList>
    </citation>
    <scope>NUCLEOTIDE SEQUENCE</scope>
    <source>
        <strain evidence="1">CBS 958.72</strain>
    </source>
</reference>
<evidence type="ECO:0000313" key="2">
    <source>
        <dbReference type="Proteomes" id="UP001287356"/>
    </source>
</evidence>